<keyword evidence="7 11" id="KW-0472">Membrane</keyword>
<evidence type="ECO:0000256" key="8">
    <source>
        <dbReference type="ARBA" id="ARBA00023186"/>
    </source>
</evidence>
<reference evidence="13 14" key="1">
    <citation type="journal article" date="2023" name="Cell">
        <title>Genetic manipulation of Patescibacteria provides mechanistic insights into microbial dark matter and the epibiotic lifestyle.</title>
        <authorList>
            <person name="Wang Y."/>
            <person name="Gallagher L.A."/>
            <person name="Andrade P.A."/>
            <person name="Liu A."/>
            <person name="Humphreys I.R."/>
            <person name="Turkarslan S."/>
            <person name="Cutler K.J."/>
            <person name="Arrieta-Ortiz M.L."/>
            <person name="Li Y."/>
            <person name="Radey M.C."/>
            <person name="McLean J.S."/>
            <person name="Cong Q."/>
            <person name="Baker D."/>
            <person name="Baliga N.S."/>
            <person name="Peterson S.B."/>
            <person name="Mougous J.D."/>
        </authorList>
    </citation>
    <scope>NUCLEOTIDE SEQUENCE [LARGE SCALE GENOMIC DNA]</scope>
    <source>
        <strain evidence="13 14">ML1</strain>
    </source>
</reference>
<keyword evidence="3" id="KW-1003">Cell membrane</keyword>
<evidence type="ECO:0000256" key="6">
    <source>
        <dbReference type="ARBA" id="ARBA00022989"/>
    </source>
</evidence>
<feature type="transmembrane region" description="Helical" evidence="11">
    <location>
        <begin position="230"/>
        <end position="249"/>
    </location>
</feature>
<evidence type="ECO:0000256" key="9">
    <source>
        <dbReference type="RuleBase" id="RU003945"/>
    </source>
</evidence>
<evidence type="ECO:0000256" key="3">
    <source>
        <dbReference type="ARBA" id="ARBA00022475"/>
    </source>
</evidence>
<feature type="transmembrane region" description="Helical" evidence="11">
    <location>
        <begin position="165"/>
        <end position="184"/>
    </location>
</feature>
<feature type="transmembrane region" description="Helical" evidence="11">
    <location>
        <begin position="26"/>
        <end position="45"/>
    </location>
</feature>
<evidence type="ECO:0000256" key="4">
    <source>
        <dbReference type="ARBA" id="ARBA00022692"/>
    </source>
</evidence>
<dbReference type="Pfam" id="PF02096">
    <property type="entry name" value="60KD_IMP"/>
    <property type="match status" value="1"/>
</dbReference>
<dbReference type="RefSeq" id="WP_376754020.1">
    <property type="nucleotide sequence ID" value="NZ_CP124550.1"/>
</dbReference>
<dbReference type="NCBIfam" id="TIGR03592">
    <property type="entry name" value="yidC_oxa1_cterm"/>
    <property type="match status" value="1"/>
</dbReference>
<comment type="similarity">
    <text evidence="9">Belongs to the OXA1/ALB3/YidC family.</text>
</comment>
<keyword evidence="6 11" id="KW-1133">Transmembrane helix</keyword>
<evidence type="ECO:0000256" key="11">
    <source>
        <dbReference type="SAM" id="Phobius"/>
    </source>
</evidence>
<proteinExistence type="inferred from homology"/>
<sequence length="314" mass="35262">MFETIVVNPIFNALMLIYSAVPGGDFGVALIIFTIIVRLLMYPLVKNQLHQTKAMRKLQPELAKIKKNAKGNKQIEALQQMELYKRYGIKPLRSIFILIIQLPIFIALFQVIRVITLHRDQVAQHIYEPFKHIDAIKAVIEHPENFNHTMLGFIDLTKTTFSNGSVDLVLLALAVISALTQYVMSRQTMPADSKGKKLRDLMAEAADGKQADPSEMSSAMTRGMMKFMPVMMFMIMVGLPGALALYYTISNLSAVAQQHYLLKKDVGELDEIADEAIKTKKSSTKGEKNQRKKTGAERAKQAREGHVTRIKAKG</sequence>
<dbReference type="Proteomes" id="UP001177295">
    <property type="component" value="Chromosome"/>
</dbReference>
<protein>
    <submittedName>
        <fullName evidence="13">Membrane protein insertase YidC</fullName>
    </submittedName>
</protein>
<comment type="subcellular location">
    <subcellularLocation>
        <location evidence="1">Cell membrane</location>
        <topology evidence="1">Multi-pass membrane protein</topology>
    </subcellularLocation>
    <subcellularLocation>
        <location evidence="9">Membrane</location>
        <topology evidence="9">Multi-pass membrane protein</topology>
    </subcellularLocation>
</comment>
<dbReference type="EMBL" id="CP124550">
    <property type="protein sequence ID" value="WIO46499.1"/>
    <property type="molecule type" value="Genomic_DNA"/>
</dbReference>
<evidence type="ECO:0000313" key="14">
    <source>
        <dbReference type="Proteomes" id="UP001177295"/>
    </source>
</evidence>
<dbReference type="InterPro" id="IPR047196">
    <property type="entry name" value="YidC_ALB_C"/>
</dbReference>
<name>A0ABY8WW96_9BACT</name>
<dbReference type="InterPro" id="IPR001708">
    <property type="entry name" value="YidC/ALB3/OXA1/COX18"/>
</dbReference>
<gene>
    <name evidence="13" type="primary">yidC</name>
    <name evidence="13" type="ORF">SEML1_0904</name>
</gene>
<feature type="compositionally biased region" description="Basic and acidic residues" evidence="10">
    <location>
        <begin position="284"/>
        <end position="307"/>
    </location>
</feature>
<dbReference type="InterPro" id="IPR028055">
    <property type="entry name" value="YidC/Oxa/ALB_C"/>
</dbReference>
<keyword evidence="4 9" id="KW-0812">Transmembrane</keyword>
<evidence type="ECO:0000313" key="13">
    <source>
        <dbReference type="EMBL" id="WIO46499.1"/>
    </source>
</evidence>
<dbReference type="PANTHER" id="PTHR12428">
    <property type="entry name" value="OXA1"/>
    <property type="match status" value="1"/>
</dbReference>
<keyword evidence="2" id="KW-0813">Transport</keyword>
<evidence type="ECO:0000256" key="2">
    <source>
        <dbReference type="ARBA" id="ARBA00022448"/>
    </source>
</evidence>
<evidence type="ECO:0000256" key="1">
    <source>
        <dbReference type="ARBA" id="ARBA00004651"/>
    </source>
</evidence>
<feature type="domain" description="Membrane insertase YidC/Oxa/ALB C-terminal" evidence="12">
    <location>
        <begin position="26"/>
        <end position="261"/>
    </location>
</feature>
<keyword evidence="8" id="KW-0143">Chaperone</keyword>
<accession>A0ABY8WW96</accession>
<dbReference type="PANTHER" id="PTHR12428:SF65">
    <property type="entry name" value="CYTOCHROME C OXIDASE ASSEMBLY PROTEIN COX18, MITOCHONDRIAL"/>
    <property type="match status" value="1"/>
</dbReference>
<dbReference type="CDD" id="cd20070">
    <property type="entry name" value="5TM_YidC_Alb3"/>
    <property type="match status" value="1"/>
</dbReference>
<keyword evidence="14" id="KW-1185">Reference proteome</keyword>
<evidence type="ECO:0000259" key="12">
    <source>
        <dbReference type="Pfam" id="PF02096"/>
    </source>
</evidence>
<evidence type="ECO:0000256" key="10">
    <source>
        <dbReference type="SAM" id="MobiDB-lite"/>
    </source>
</evidence>
<feature type="transmembrane region" description="Helical" evidence="11">
    <location>
        <begin position="95"/>
        <end position="115"/>
    </location>
</feature>
<keyword evidence="5" id="KW-0653">Protein transport</keyword>
<organism evidence="13 14">
    <name type="scientific">Candidatus Southlakia epibionticum</name>
    <dbReference type="NCBI Taxonomy" id="3043284"/>
    <lineage>
        <taxon>Bacteria</taxon>
        <taxon>Candidatus Saccharimonadota</taxon>
        <taxon>Candidatus Saccharimonadia</taxon>
        <taxon>Candidatus Saccharimonadales</taxon>
        <taxon>Candidatus Saccharimonadaceae</taxon>
        <taxon>Candidatus Southlakia</taxon>
    </lineage>
</organism>
<feature type="region of interest" description="Disordered" evidence="10">
    <location>
        <begin position="280"/>
        <end position="314"/>
    </location>
</feature>
<evidence type="ECO:0000256" key="7">
    <source>
        <dbReference type="ARBA" id="ARBA00023136"/>
    </source>
</evidence>
<evidence type="ECO:0000256" key="5">
    <source>
        <dbReference type="ARBA" id="ARBA00022927"/>
    </source>
</evidence>